<dbReference type="AlphaFoldDB" id="B3RVC7"/>
<protein>
    <recommendedName>
        <fullName evidence="4">Btz domain-containing protein</fullName>
    </recommendedName>
</protein>
<name>B3RVC7_TRIAD</name>
<feature type="compositionally biased region" description="Basic and acidic residues" evidence="1">
    <location>
        <begin position="1"/>
        <end position="28"/>
    </location>
</feature>
<dbReference type="GeneID" id="6753217"/>
<dbReference type="KEGG" id="tad:TRIADDRAFT_55606"/>
<accession>B3RVC7</accession>
<feature type="region of interest" description="Disordered" evidence="1">
    <location>
        <begin position="129"/>
        <end position="440"/>
    </location>
</feature>
<feature type="compositionally biased region" description="Basic and acidic residues" evidence="1">
    <location>
        <begin position="357"/>
        <end position="379"/>
    </location>
</feature>
<feature type="compositionally biased region" description="Polar residues" evidence="1">
    <location>
        <begin position="91"/>
        <end position="102"/>
    </location>
</feature>
<feature type="compositionally biased region" description="Basic and acidic residues" evidence="1">
    <location>
        <begin position="262"/>
        <end position="272"/>
    </location>
</feature>
<feature type="compositionally biased region" description="Basic and acidic residues" evidence="1">
    <location>
        <begin position="287"/>
        <end position="318"/>
    </location>
</feature>
<gene>
    <name evidence="2" type="ORF">TRIADDRAFT_55606</name>
</gene>
<dbReference type="EMBL" id="DS985244">
    <property type="protein sequence ID" value="EDV25479.1"/>
    <property type="molecule type" value="Genomic_DNA"/>
</dbReference>
<organism evidence="2 3">
    <name type="scientific">Trichoplax adhaerens</name>
    <name type="common">Trichoplax reptans</name>
    <dbReference type="NCBI Taxonomy" id="10228"/>
    <lineage>
        <taxon>Eukaryota</taxon>
        <taxon>Metazoa</taxon>
        <taxon>Placozoa</taxon>
        <taxon>Uniplacotomia</taxon>
        <taxon>Trichoplacea</taxon>
        <taxon>Trichoplacidae</taxon>
        <taxon>Trichoplax</taxon>
    </lineage>
</organism>
<proteinExistence type="predicted"/>
<feature type="compositionally biased region" description="Basic and acidic residues" evidence="1">
    <location>
        <begin position="37"/>
        <end position="48"/>
    </location>
</feature>
<evidence type="ECO:0008006" key="4">
    <source>
        <dbReference type="Google" id="ProtNLM"/>
    </source>
</evidence>
<evidence type="ECO:0000313" key="2">
    <source>
        <dbReference type="EMBL" id="EDV25479.1"/>
    </source>
</evidence>
<feature type="compositionally biased region" description="Basic and acidic residues" evidence="1">
    <location>
        <begin position="408"/>
        <end position="424"/>
    </location>
</feature>
<feature type="compositionally biased region" description="Basic and acidic residues" evidence="1">
    <location>
        <begin position="182"/>
        <end position="242"/>
    </location>
</feature>
<feature type="compositionally biased region" description="Basic and acidic residues" evidence="1">
    <location>
        <begin position="328"/>
        <end position="343"/>
    </location>
</feature>
<dbReference type="CTD" id="6753217"/>
<dbReference type="OMA" id="RIDSEWQ"/>
<dbReference type="RefSeq" id="XP_002111512.1">
    <property type="nucleotide sequence ID" value="XM_002111476.1"/>
</dbReference>
<feature type="region of interest" description="Disordered" evidence="1">
    <location>
        <begin position="1"/>
        <end position="111"/>
    </location>
</feature>
<dbReference type="HOGENOM" id="CLU_623081_0_0_1"/>
<reference evidence="2 3" key="1">
    <citation type="journal article" date="2008" name="Nature">
        <title>The Trichoplax genome and the nature of placozoans.</title>
        <authorList>
            <person name="Srivastava M."/>
            <person name="Begovic E."/>
            <person name="Chapman J."/>
            <person name="Putnam N.H."/>
            <person name="Hellsten U."/>
            <person name="Kawashima T."/>
            <person name="Kuo A."/>
            <person name="Mitros T."/>
            <person name="Salamov A."/>
            <person name="Carpenter M.L."/>
            <person name="Signorovitch A.Y."/>
            <person name="Moreno M.A."/>
            <person name="Kamm K."/>
            <person name="Grimwood J."/>
            <person name="Schmutz J."/>
            <person name="Shapiro H."/>
            <person name="Grigoriev I.V."/>
            <person name="Buss L.W."/>
            <person name="Schierwater B."/>
            <person name="Dellaporta S.L."/>
            <person name="Rokhsar D.S."/>
        </authorList>
    </citation>
    <scope>NUCLEOTIDE SEQUENCE [LARGE SCALE GENOMIC DNA]</scope>
    <source>
        <strain evidence="2 3">Grell-BS-1999</strain>
    </source>
</reference>
<sequence>MDEGEASRRSEDDSTDRDNQPQIDKGEFDDQNEVEESGGKESERKSPASEELEEGEVCSDEEKENTKQDVNISEEESSSKLDQGEIDPPVANSQVRDSNNSGNGFGMVENRYRNNRNDDLMRNYAAEDCEAPHSYDRGGWNRDQELRYDRAARKPTPPPDRLTSAWELGIKQAREARKKSEKRGQTKDSQIDSYESRYYKDDYTNTDETIRKERRDENYDYDRRDSRRGNFRRDFSPSDKRNYGGHSPSDDGSEVGYQRSNRRPDDWTDPWRRSPFRARHSSGSHWNRNDRYESRRRYSRSYSRDRSRTRSRSRDRYPRSRHRSPYFRRYDEREPFEHGDNSHGRYRTPSPNYRSSMNERRSRSTSRGRYEKTGSDRPHSGSRSPSRSPHSGRSRRSTKSGQQPNSSKRKEQLLQELKDVEDAIRRKKTKGSMPFNDKEI</sequence>
<feature type="compositionally biased region" description="Basic and acidic residues" evidence="1">
    <location>
        <begin position="130"/>
        <end position="152"/>
    </location>
</feature>
<evidence type="ECO:0000256" key="1">
    <source>
        <dbReference type="SAM" id="MobiDB-lite"/>
    </source>
</evidence>
<dbReference type="InParanoid" id="B3RVC7"/>
<feature type="compositionally biased region" description="Acidic residues" evidence="1">
    <location>
        <begin position="50"/>
        <end position="63"/>
    </location>
</feature>
<keyword evidence="3" id="KW-1185">Reference proteome</keyword>
<evidence type="ECO:0000313" key="3">
    <source>
        <dbReference type="Proteomes" id="UP000009022"/>
    </source>
</evidence>
<dbReference type="Proteomes" id="UP000009022">
    <property type="component" value="Unassembled WGS sequence"/>
</dbReference>